<dbReference type="Gene3D" id="2.60.120.200">
    <property type="match status" value="1"/>
</dbReference>
<dbReference type="SUPFAM" id="SSF49899">
    <property type="entry name" value="Concanavalin A-like lectins/glucanases"/>
    <property type="match status" value="1"/>
</dbReference>
<dbReference type="SMART" id="SM00560">
    <property type="entry name" value="LamGL"/>
    <property type="match status" value="1"/>
</dbReference>
<name>A0ABP8MT68_9BACT</name>
<feature type="signal peptide" evidence="3">
    <location>
        <begin position="1"/>
        <end position="21"/>
    </location>
</feature>
<evidence type="ECO:0000256" key="1">
    <source>
        <dbReference type="ARBA" id="ARBA00022729"/>
    </source>
</evidence>
<feature type="domain" description="LamG-like jellyroll fold" evidence="4">
    <location>
        <begin position="80"/>
        <end position="215"/>
    </location>
</feature>
<evidence type="ECO:0000259" key="4">
    <source>
        <dbReference type="SMART" id="SM00560"/>
    </source>
</evidence>
<keyword evidence="2" id="KW-1015">Disulfide bond</keyword>
<dbReference type="Pfam" id="PF13088">
    <property type="entry name" value="BNR_2"/>
    <property type="match status" value="1"/>
</dbReference>
<dbReference type="Gene3D" id="2.120.10.10">
    <property type="match status" value="1"/>
</dbReference>
<evidence type="ECO:0000256" key="3">
    <source>
        <dbReference type="SAM" id="SignalP"/>
    </source>
</evidence>
<keyword evidence="1 3" id="KW-0732">Signal</keyword>
<feature type="chain" id="PRO_5047323697" evidence="3">
    <location>
        <begin position="22"/>
        <end position="607"/>
    </location>
</feature>
<dbReference type="RefSeq" id="WP_345322992.1">
    <property type="nucleotide sequence ID" value="NZ_BAABGA010000035.1"/>
</dbReference>
<keyword evidence="6" id="KW-1185">Reference proteome</keyword>
<accession>A0ABP8MT68</accession>
<comment type="caution">
    <text evidence="5">The sequence shown here is derived from an EMBL/GenBank/DDBJ whole genome shotgun (WGS) entry which is preliminary data.</text>
</comment>
<protein>
    <submittedName>
        <fullName evidence="5">Exo-alpha-sialidase</fullName>
    </submittedName>
</protein>
<dbReference type="SUPFAM" id="SSF50939">
    <property type="entry name" value="Sialidases"/>
    <property type="match status" value="1"/>
</dbReference>
<evidence type="ECO:0000313" key="5">
    <source>
        <dbReference type="EMBL" id="GAA4454999.1"/>
    </source>
</evidence>
<sequence length="607" mass="66165">MIARLALTLLFGFTGTLLTLGASPGDGPVADMTWSLDSADDFLVHGDIQTAEGVQDRSLVFDGRSLLTLKDSAERIAANKPFTLAIWVNPYQLGRTQQMIAAAHQYSLGQRNWGVMLDKDKRFRLYVWQGKWVTADCDKVPERGHWHLVAIQLRDGAAELWVNGELAGSVPLKQPVQFSATPMTFAGVNDNGHIRQNFSGALDLARWFDRSLTAAEMKDLYHPVTATHDVPELPKPAPLWDESSTLPSAADLPQLDGVRFGVIKPYEFSKDGYRFLHGVALGFHRNRLYASFGHNQGGENTDSEEARVCHSDDDGRTWSEVTTIDAGVEPGIGVSHGVFHSHNGEFWAFHGAYSGTMQNVHTRAYLLDESTGTWTPKGTVIEGGFWPMQQPIQLKNGNWIMGGLRAGNGNPAAVAISHGDDLTAWDLVVIPRDQATGTMWGESTVFVDGATVVNVSRYGAEATALRAASHDYGRTWTASRPSNLPMTTSKPYTGTLSSGQHYLVGTTAANNGGRRSPLTIAVTRPNETLFSKAFVIRHAEFNDGPGESHPQAKLSYPYAIEHGGKLYVGYSNSGGGVGRVGTGRELWNNNSAEIAIIPIKSLIPRQR</sequence>
<reference evidence="6" key="1">
    <citation type="journal article" date="2019" name="Int. J. Syst. Evol. Microbiol.">
        <title>The Global Catalogue of Microorganisms (GCM) 10K type strain sequencing project: providing services to taxonomists for standard genome sequencing and annotation.</title>
        <authorList>
            <consortium name="The Broad Institute Genomics Platform"/>
            <consortium name="The Broad Institute Genome Sequencing Center for Infectious Disease"/>
            <person name="Wu L."/>
            <person name="Ma J."/>
        </authorList>
    </citation>
    <scope>NUCLEOTIDE SEQUENCE [LARGE SCALE GENOMIC DNA]</scope>
    <source>
        <strain evidence="6">JCM 17759</strain>
    </source>
</reference>
<organism evidence="5 6">
    <name type="scientific">Novipirellula rosea</name>
    <dbReference type="NCBI Taxonomy" id="1031540"/>
    <lineage>
        <taxon>Bacteria</taxon>
        <taxon>Pseudomonadati</taxon>
        <taxon>Planctomycetota</taxon>
        <taxon>Planctomycetia</taxon>
        <taxon>Pirellulales</taxon>
        <taxon>Pirellulaceae</taxon>
        <taxon>Novipirellula</taxon>
    </lineage>
</organism>
<dbReference type="EMBL" id="BAABGA010000035">
    <property type="protein sequence ID" value="GAA4454999.1"/>
    <property type="molecule type" value="Genomic_DNA"/>
</dbReference>
<dbReference type="CDD" id="cd15482">
    <property type="entry name" value="Sialidase_non-viral"/>
    <property type="match status" value="1"/>
</dbReference>
<evidence type="ECO:0000256" key="2">
    <source>
        <dbReference type="ARBA" id="ARBA00023157"/>
    </source>
</evidence>
<dbReference type="InterPro" id="IPR006558">
    <property type="entry name" value="LamG-like"/>
</dbReference>
<evidence type="ECO:0000313" key="6">
    <source>
        <dbReference type="Proteomes" id="UP001500840"/>
    </source>
</evidence>
<dbReference type="Proteomes" id="UP001500840">
    <property type="component" value="Unassembled WGS sequence"/>
</dbReference>
<dbReference type="Pfam" id="PF13385">
    <property type="entry name" value="Laminin_G_3"/>
    <property type="match status" value="1"/>
</dbReference>
<dbReference type="InterPro" id="IPR011040">
    <property type="entry name" value="Sialidase"/>
</dbReference>
<proteinExistence type="predicted"/>
<dbReference type="InterPro" id="IPR036278">
    <property type="entry name" value="Sialidase_sf"/>
</dbReference>
<dbReference type="PANTHER" id="PTHR43752:SF2">
    <property type="entry name" value="BNR_ASP-BOX REPEAT FAMILY PROTEIN"/>
    <property type="match status" value="1"/>
</dbReference>
<dbReference type="InterPro" id="IPR013320">
    <property type="entry name" value="ConA-like_dom_sf"/>
</dbReference>
<gene>
    <name evidence="5" type="ORF">GCM10023156_28330</name>
</gene>
<dbReference type="PANTHER" id="PTHR43752">
    <property type="entry name" value="BNR/ASP-BOX REPEAT FAMILY PROTEIN"/>
    <property type="match status" value="1"/>
</dbReference>